<dbReference type="SUPFAM" id="SSF53955">
    <property type="entry name" value="Lysozyme-like"/>
    <property type="match status" value="1"/>
</dbReference>
<protein>
    <submittedName>
        <fullName evidence="12">Transglycosylase domain-containing protein</fullName>
    </submittedName>
</protein>
<dbReference type="RefSeq" id="WP_221024064.1">
    <property type="nucleotide sequence ID" value="NZ_JAIEZQ010000001.1"/>
</dbReference>
<dbReference type="PANTHER" id="PTHR32282:SF33">
    <property type="entry name" value="PEPTIDOGLYCAN GLYCOSYLTRANSFERASE"/>
    <property type="match status" value="1"/>
</dbReference>
<accession>A0ABS7RLE8</accession>
<feature type="compositionally biased region" description="Gly residues" evidence="10">
    <location>
        <begin position="790"/>
        <end position="829"/>
    </location>
</feature>
<keyword evidence="13" id="KW-1185">Reference proteome</keyword>
<feature type="compositionally biased region" description="Pro residues" evidence="10">
    <location>
        <begin position="759"/>
        <end position="787"/>
    </location>
</feature>
<sequence length="829" mass="87667">MSARRDDRLGFASILSHLGVMVAVSAVMGVLAAGLAIPFAGVAGLGARSVSEGMDSLPADLTAEPLAERTRLLARDGSVLATFYDQNRVNVPLERVAPIMKKAIIAIEDYRYYDHGALDLKGTLRAFISNQAADGVVQGGSSITQQMVKMTLINQADTAEEQAAAQADTYERKLNELRYAVAFEEKYDKDWILERYLNIAYFGDGAYGVEAAARHYFSTSAAKLTLPQAALLAGLVKNPTGYDPTNDKDEARERRDVVLARMAELNVISRSEHDAAAKRGLGLDITAARNGCVSSFAPFFCDYTREYLLADEDLGQTREAREQRLLSGGLTIKTTIDPRFQKAADNSVADHVYPTDRAIGGLASVEPGTGEVRALSQSRPMGPDKKKGQTFLNYVVPPEYGDANGFQAGSTFKAFVLAAAIRQGISLSTQIAAPPEVFLPQNRFRTCGGNFTSTEVWSPENSTGSGTYDLYTGTQQSVNTFFAQLELRTGLCEPVKLARSMGVDVPEDQVYPPFTLGVTNTDPLTMAGAYATFAARGLHCDSRPVTQILDSTGKLLKEYDKECKQVLPNDVADAVNDILRGVQEPDEGFGYLADLALDSPSAAKTGTINGNMAVWFLGYTPELATASMIAGANGLGEWKSLNGQTIGGTYVEEAFGSTNAGPMWGDMMKVVQRWLPDTNFRSPDPRTIKGQQVTVPSVYGYEPDEAAKILREAGLFPQIGPLVDSENAYGTVAYLDPASGSTIGSGSSVTIYLSDGSPYVPPAPEPEPEPEPAPQPEPQPAPSPQPSPDNGGGGGGGTGGGDGGGTGGGGTGGGGTGGGGGGGATDRTR</sequence>
<feature type="coiled-coil region" evidence="9">
    <location>
        <begin position="153"/>
        <end position="180"/>
    </location>
</feature>
<gene>
    <name evidence="12" type="ORF">K1X13_06055</name>
</gene>
<proteinExistence type="predicted"/>
<dbReference type="Pfam" id="PF03793">
    <property type="entry name" value="PASTA"/>
    <property type="match status" value="1"/>
</dbReference>
<evidence type="ECO:0000256" key="5">
    <source>
        <dbReference type="ARBA" id="ARBA00022801"/>
    </source>
</evidence>
<dbReference type="Gene3D" id="3.40.710.10">
    <property type="entry name" value="DD-peptidase/beta-lactamase superfamily"/>
    <property type="match status" value="1"/>
</dbReference>
<keyword evidence="4" id="KW-0808">Transferase</keyword>
<evidence type="ECO:0000259" key="11">
    <source>
        <dbReference type="PROSITE" id="PS51178"/>
    </source>
</evidence>
<evidence type="ECO:0000256" key="4">
    <source>
        <dbReference type="ARBA" id="ARBA00022679"/>
    </source>
</evidence>
<keyword evidence="5" id="KW-0378">Hydrolase</keyword>
<feature type="region of interest" description="Disordered" evidence="10">
    <location>
        <begin position="754"/>
        <end position="829"/>
    </location>
</feature>
<comment type="catalytic activity">
    <reaction evidence="7">
        <text>Preferential cleavage: (Ac)2-L-Lys-D-Ala-|-D-Ala. Also transpeptidation of peptidyl-alanyl moieties that are N-acyl substituents of D-alanine.</text>
        <dbReference type="EC" id="3.4.16.4"/>
    </reaction>
</comment>
<dbReference type="PROSITE" id="PS51178">
    <property type="entry name" value="PASTA"/>
    <property type="match status" value="1"/>
</dbReference>
<evidence type="ECO:0000256" key="9">
    <source>
        <dbReference type="SAM" id="Coils"/>
    </source>
</evidence>
<evidence type="ECO:0000256" key="7">
    <source>
        <dbReference type="ARBA" id="ARBA00034000"/>
    </source>
</evidence>
<evidence type="ECO:0000313" key="12">
    <source>
        <dbReference type="EMBL" id="MBY9074377.1"/>
    </source>
</evidence>
<dbReference type="Pfam" id="PF00912">
    <property type="entry name" value="Transgly"/>
    <property type="match status" value="1"/>
</dbReference>
<dbReference type="InterPro" id="IPR001264">
    <property type="entry name" value="Glyco_trans_51"/>
</dbReference>
<evidence type="ECO:0000256" key="8">
    <source>
        <dbReference type="ARBA" id="ARBA00049902"/>
    </source>
</evidence>
<dbReference type="InterPro" id="IPR050396">
    <property type="entry name" value="Glycosyltr_51/Transpeptidase"/>
</dbReference>
<keyword evidence="9" id="KW-0175">Coiled coil</keyword>
<dbReference type="SUPFAM" id="SSF56601">
    <property type="entry name" value="beta-lactamase/transpeptidase-like"/>
    <property type="match status" value="1"/>
</dbReference>
<evidence type="ECO:0000313" key="13">
    <source>
        <dbReference type="Proteomes" id="UP000754710"/>
    </source>
</evidence>
<dbReference type="InterPro" id="IPR001460">
    <property type="entry name" value="PCN-bd_Tpept"/>
</dbReference>
<dbReference type="Pfam" id="PF00905">
    <property type="entry name" value="Transpeptidase"/>
    <property type="match status" value="1"/>
</dbReference>
<dbReference type="SMART" id="SM00740">
    <property type="entry name" value="PASTA"/>
    <property type="match status" value="1"/>
</dbReference>
<dbReference type="InterPro" id="IPR023346">
    <property type="entry name" value="Lysozyme-like_dom_sf"/>
</dbReference>
<dbReference type="InterPro" id="IPR012338">
    <property type="entry name" value="Beta-lactam/transpept-like"/>
</dbReference>
<organism evidence="12 13">
    <name type="scientific">Nocardioides jiangsuensis</name>
    <dbReference type="NCBI Taxonomy" id="2866161"/>
    <lineage>
        <taxon>Bacteria</taxon>
        <taxon>Bacillati</taxon>
        <taxon>Actinomycetota</taxon>
        <taxon>Actinomycetes</taxon>
        <taxon>Propionibacteriales</taxon>
        <taxon>Nocardioidaceae</taxon>
        <taxon>Nocardioides</taxon>
    </lineage>
</organism>
<reference evidence="12 13" key="1">
    <citation type="submission" date="2021-08" db="EMBL/GenBank/DDBJ databases">
        <title>Nocardioides bacterium WL0053 sp. nov., isolated from the sediment.</title>
        <authorList>
            <person name="Wang L."/>
            <person name="Zhang D."/>
            <person name="Zhang A."/>
        </authorList>
    </citation>
    <scope>NUCLEOTIDE SEQUENCE [LARGE SCALE GENOMIC DNA]</scope>
    <source>
        <strain evidence="12 13">WL0053</strain>
    </source>
</reference>
<evidence type="ECO:0000256" key="10">
    <source>
        <dbReference type="SAM" id="MobiDB-lite"/>
    </source>
</evidence>
<dbReference type="InterPro" id="IPR036950">
    <property type="entry name" value="PBP_transglycosylase"/>
</dbReference>
<keyword evidence="2" id="KW-0645">Protease</keyword>
<evidence type="ECO:0000256" key="1">
    <source>
        <dbReference type="ARBA" id="ARBA00022645"/>
    </source>
</evidence>
<dbReference type="Gene3D" id="3.30.10.20">
    <property type="match status" value="1"/>
</dbReference>
<dbReference type="PANTHER" id="PTHR32282">
    <property type="entry name" value="BINDING PROTEIN TRANSPEPTIDASE, PUTATIVE-RELATED"/>
    <property type="match status" value="1"/>
</dbReference>
<dbReference type="Gene3D" id="1.10.3810.10">
    <property type="entry name" value="Biosynthetic peptidoglycan transglycosylase-like"/>
    <property type="match status" value="1"/>
</dbReference>
<name>A0ABS7RLE8_9ACTN</name>
<keyword evidence="1" id="KW-0121">Carboxypeptidase</keyword>
<evidence type="ECO:0000256" key="6">
    <source>
        <dbReference type="ARBA" id="ARBA00023268"/>
    </source>
</evidence>
<comment type="catalytic activity">
    <reaction evidence="8">
        <text>[GlcNAc-(1-&gt;4)-Mur2Ac(oyl-L-Ala-gamma-D-Glu-L-Lys-D-Ala-D-Ala)](n)-di-trans,octa-cis-undecaprenyl diphosphate + beta-D-GlcNAc-(1-&gt;4)-Mur2Ac(oyl-L-Ala-gamma-D-Glu-L-Lys-D-Ala-D-Ala)-di-trans,octa-cis-undecaprenyl diphosphate = [GlcNAc-(1-&gt;4)-Mur2Ac(oyl-L-Ala-gamma-D-Glu-L-Lys-D-Ala-D-Ala)](n+1)-di-trans,octa-cis-undecaprenyl diphosphate + di-trans,octa-cis-undecaprenyl diphosphate + H(+)</text>
        <dbReference type="Rhea" id="RHEA:23708"/>
        <dbReference type="Rhea" id="RHEA-COMP:9602"/>
        <dbReference type="Rhea" id="RHEA-COMP:9603"/>
        <dbReference type="ChEBI" id="CHEBI:15378"/>
        <dbReference type="ChEBI" id="CHEBI:58405"/>
        <dbReference type="ChEBI" id="CHEBI:60033"/>
        <dbReference type="ChEBI" id="CHEBI:78435"/>
        <dbReference type="EC" id="2.4.99.28"/>
    </reaction>
</comment>
<feature type="domain" description="PASTA" evidence="11">
    <location>
        <begin position="689"/>
        <end position="755"/>
    </location>
</feature>
<dbReference type="EMBL" id="JAIEZQ010000001">
    <property type="protein sequence ID" value="MBY9074377.1"/>
    <property type="molecule type" value="Genomic_DNA"/>
</dbReference>
<evidence type="ECO:0000256" key="2">
    <source>
        <dbReference type="ARBA" id="ARBA00022670"/>
    </source>
</evidence>
<dbReference type="Proteomes" id="UP000754710">
    <property type="component" value="Unassembled WGS sequence"/>
</dbReference>
<keyword evidence="3" id="KW-0328">Glycosyltransferase</keyword>
<comment type="caution">
    <text evidence="12">The sequence shown here is derived from an EMBL/GenBank/DDBJ whole genome shotgun (WGS) entry which is preliminary data.</text>
</comment>
<dbReference type="InterPro" id="IPR005543">
    <property type="entry name" value="PASTA_dom"/>
</dbReference>
<keyword evidence="6" id="KW-0511">Multifunctional enzyme</keyword>
<evidence type="ECO:0000256" key="3">
    <source>
        <dbReference type="ARBA" id="ARBA00022676"/>
    </source>
</evidence>
<dbReference type="CDD" id="cd06577">
    <property type="entry name" value="PASTA_pknB"/>
    <property type="match status" value="1"/>
</dbReference>